<dbReference type="RefSeq" id="WP_091438619.1">
    <property type="nucleotide sequence ID" value="NZ_BMMJ01000005.1"/>
</dbReference>
<feature type="region of interest" description="Disordered" evidence="1">
    <location>
        <begin position="1"/>
        <end position="21"/>
    </location>
</feature>
<dbReference type="OrthoDB" id="5174768at2"/>
<sequence>MRVPSRSHGPRPTPGPCAPTDLAGYRDAVAELSTELGALADAMSGAARQRLLDERLRRPDLATVLDATPQGLVGTRETLLLELARQRPEADLSGLAGLVRGHLLSRIDAVWWADVAAFATDTAVHTSPELVDLEWLRRRGLIGFGYRQQPVSPLGRGLRAAHRGLRPHAAPRTAGLPFRRGRREIIALLNDLAREFAAGAPPGTPPLWVTDLAHSVEHQHRLRRLGAPTWRSGAHSQGYAVDLELDWFARFGARDTLAGILRARQAAGEINLIDQGSAWHVCLAPTARRRLRRAYEAEMGV</sequence>
<dbReference type="Proteomes" id="UP000198937">
    <property type="component" value="Unassembled WGS sequence"/>
</dbReference>
<proteinExistence type="predicted"/>
<protein>
    <submittedName>
        <fullName evidence="2">Uncharacterized protein</fullName>
    </submittedName>
</protein>
<organism evidence="2 3">
    <name type="scientific">Micromonospora yangpuensis</name>
    <dbReference type="NCBI Taxonomy" id="683228"/>
    <lineage>
        <taxon>Bacteria</taxon>
        <taxon>Bacillati</taxon>
        <taxon>Actinomycetota</taxon>
        <taxon>Actinomycetes</taxon>
        <taxon>Micromonosporales</taxon>
        <taxon>Micromonosporaceae</taxon>
        <taxon>Micromonospora</taxon>
    </lineage>
</organism>
<evidence type="ECO:0000313" key="3">
    <source>
        <dbReference type="Proteomes" id="UP000198937"/>
    </source>
</evidence>
<reference evidence="2 3" key="1">
    <citation type="submission" date="2016-06" db="EMBL/GenBank/DDBJ databases">
        <authorList>
            <person name="Kjaerup R.B."/>
            <person name="Dalgaard T.S."/>
            <person name="Juul-Madsen H.R."/>
        </authorList>
    </citation>
    <scope>NUCLEOTIDE SEQUENCE [LARGE SCALE GENOMIC DNA]</scope>
    <source>
        <strain evidence="2 3">DSM 45577</strain>
    </source>
</reference>
<evidence type="ECO:0000313" key="2">
    <source>
        <dbReference type="EMBL" id="SCL56483.1"/>
    </source>
</evidence>
<keyword evidence="3" id="KW-1185">Reference proteome</keyword>
<dbReference type="EMBL" id="FMIA01000002">
    <property type="protein sequence ID" value="SCL56483.1"/>
    <property type="molecule type" value="Genomic_DNA"/>
</dbReference>
<evidence type="ECO:0000256" key="1">
    <source>
        <dbReference type="SAM" id="MobiDB-lite"/>
    </source>
</evidence>
<name>A0A1C6URG9_9ACTN</name>
<accession>A0A1C6URG9</accession>
<dbReference type="AlphaFoldDB" id="A0A1C6URG9"/>
<gene>
    <name evidence="2" type="ORF">GA0070617_3252</name>
</gene>